<keyword evidence="3" id="KW-1185">Reference proteome</keyword>
<dbReference type="CDD" id="cd06587">
    <property type="entry name" value="VOC"/>
    <property type="match status" value="1"/>
</dbReference>
<accession>A0A1Q2D1L3</accession>
<dbReference type="Pfam" id="PF18029">
    <property type="entry name" value="Glyoxalase_6"/>
    <property type="match status" value="1"/>
</dbReference>
<sequence>MTHTPKFSVTMDASDPCAQGEFWALALGYVREAPPAPHETWEEALTAWDLPEERWNDANAIVDPDGLGPRIFIQKVPEAKTVKNRIHLDVRVSVSPQDKDRLAMRTKADELVAAGATQQQIFDHPSMGYWIVMADPEGNEFCIV</sequence>
<dbReference type="InterPro" id="IPR029068">
    <property type="entry name" value="Glyas_Bleomycin-R_OHBP_Dase"/>
</dbReference>
<feature type="domain" description="Glyoxalase-like" evidence="1">
    <location>
        <begin position="8"/>
        <end position="144"/>
    </location>
</feature>
<evidence type="ECO:0000259" key="1">
    <source>
        <dbReference type="Pfam" id="PF18029"/>
    </source>
</evidence>
<dbReference type="RefSeq" id="WP_077352307.1">
    <property type="nucleotide sequence ID" value="NZ_CP019607.1"/>
</dbReference>
<evidence type="ECO:0000313" key="2">
    <source>
        <dbReference type="EMBL" id="AQP52247.1"/>
    </source>
</evidence>
<dbReference type="OrthoDB" id="3823476at2"/>
<name>A0A1Q2D1L3_9ACTN</name>
<dbReference type="PANTHER" id="PTHR35908">
    <property type="entry name" value="HYPOTHETICAL FUSION PROTEIN"/>
    <property type="match status" value="1"/>
</dbReference>
<dbReference type="STRING" id="399497.BW733_16885"/>
<proteinExistence type="predicted"/>
<dbReference type="EMBL" id="CP019607">
    <property type="protein sequence ID" value="AQP52247.1"/>
    <property type="molecule type" value="Genomic_DNA"/>
</dbReference>
<dbReference type="PANTHER" id="PTHR35908:SF1">
    <property type="entry name" value="CONSERVED PROTEIN"/>
    <property type="match status" value="1"/>
</dbReference>
<reference evidence="2 3" key="1">
    <citation type="journal article" date="2008" name="Int. J. Syst. Evol. Microbiol.">
        <title>Tessaracoccus flavescens sp. nov., isolated from marine sediment.</title>
        <authorList>
            <person name="Lee D.W."/>
            <person name="Lee S.D."/>
        </authorList>
    </citation>
    <scope>NUCLEOTIDE SEQUENCE [LARGE SCALE GENOMIC DNA]</scope>
    <source>
        <strain evidence="2 3">SST-39T</strain>
    </source>
</reference>
<organism evidence="2 3">
    <name type="scientific">Tessaracoccus flavescens</name>
    <dbReference type="NCBI Taxonomy" id="399497"/>
    <lineage>
        <taxon>Bacteria</taxon>
        <taxon>Bacillati</taxon>
        <taxon>Actinomycetota</taxon>
        <taxon>Actinomycetes</taxon>
        <taxon>Propionibacteriales</taxon>
        <taxon>Propionibacteriaceae</taxon>
        <taxon>Tessaracoccus</taxon>
    </lineage>
</organism>
<dbReference type="InterPro" id="IPR041581">
    <property type="entry name" value="Glyoxalase_6"/>
</dbReference>
<dbReference type="AlphaFoldDB" id="A0A1Q2D1L3"/>
<dbReference type="KEGG" id="tfa:BW733_16885"/>
<evidence type="ECO:0000313" key="3">
    <source>
        <dbReference type="Proteomes" id="UP000188235"/>
    </source>
</evidence>
<dbReference type="SUPFAM" id="SSF54593">
    <property type="entry name" value="Glyoxalase/Bleomycin resistance protein/Dihydroxybiphenyl dioxygenase"/>
    <property type="match status" value="1"/>
</dbReference>
<dbReference type="Proteomes" id="UP000188235">
    <property type="component" value="Chromosome"/>
</dbReference>
<protein>
    <submittedName>
        <fullName evidence="2">Glyoxalase</fullName>
    </submittedName>
</protein>
<gene>
    <name evidence="2" type="ORF">BW733_16885</name>
</gene>
<dbReference type="Gene3D" id="3.10.180.10">
    <property type="entry name" value="2,3-Dihydroxybiphenyl 1,2-Dioxygenase, domain 1"/>
    <property type="match status" value="1"/>
</dbReference>